<sequence>MLAITLIDTAAKEASFLGKTLPCSLEPLQRREPHRDLQALDLSKAS</sequence>
<protein>
    <submittedName>
        <fullName evidence="1">Uncharacterized protein</fullName>
    </submittedName>
</protein>
<accession>A0AAE1EDP2</accession>
<dbReference type="AlphaFoldDB" id="A0AAE1EDP2"/>
<gene>
    <name evidence="1" type="ORF">RRG08_020021</name>
</gene>
<comment type="caution">
    <text evidence="1">The sequence shown here is derived from an EMBL/GenBank/DDBJ whole genome shotgun (WGS) entry which is preliminary data.</text>
</comment>
<proteinExistence type="predicted"/>
<name>A0AAE1EDP2_9GAST</name>
<keyword evidence="2" id="KW-1185">Reference proteome</keyword>
<organism evidence="1 2">
    <name type="scientific">Elysia crispata</name>
    <name type="common">lettuce slug</name>
    <dbReference type="NCBI Taxonomy" id="231223"/>
    <lineage>
        <taxon>Eukaryota</taxon>
        <taxon>Metazoa</taxon>
        <taxon>Spiralia</taxon>
        <taxon>Lophotrochozoa</taxon>
        <taxon>Mollusca</taxon>
        <taxon>Gastropoda</taxon>
        <taxon>Heterobranchia</taxon>
        <taxon>Euthyneura</taxon>
        <taxon>Panpulmonata</taxon>
        <taxon>Sacoglossa</taxon>
        <taxon>Placobranchoidea</taxon>
        <taxon>Plakobranchidae</taxon>
        <taxon>Elysia</taxon>
    </lineage>
</organism>
<dbReference type="Proteomes" id="UP001283361">
    <property type="component" value="Unassembled WGS sequence"/>
</dbReference>
<dbReference type="EMBL" id="JAWDGP010000205">
    <property type="protein sequence ID" value="KAK3802920.1"/>
    <property type="molecule type" value="Genomic_DNA"/>
</dbReference>
<reference evidence="1" key="1">
    <citation type="journal article" date="2023" name="G3 (Bethesda)">
        <title>A reference genome for the long-term kleptoplast-retaining sea slug Elysia crispata morphotype clarki.</title>
        <authorList>
            <person name="Eastman K.E."/>
            <person name="Pendleton A.L."/>
            <person name="Shaikh M.A."/>
            <person name="Suttiyut T."/>
            <person name="Ogas R."/>
            <person name="Tomko P."/>
            <person name="Gavelis G."/>
            <person name="Widhalm J.R."/>
            <person name="Wisecaver J.H."/>
        </authorList>
    </citation>
    <scope>NUCLEOTIDE SEQUENCE</scope>
    <source>
        <strain evidence="1">ECLA1</strain>
    </source>
</reference>
<evidence type="ECO:0000313" key="1">
    <source>
        <dbReference type="EMBL" id="KAK3802920.1"/>
    </source>
</evidence>
<evidence type="ECO:0000313" key="2">
    <source>
        <dbReference type="Proteomes" id="UP001283361"/>
    </source>
</evidence>